<protein>
    <submittedName>
        <fullName evidence="1">Uncharacterized protein</fullName>
    </submittedName>
</protein>
<evidence type="ECO:0000313" key="2">
    <source>
        <dbReference type="Proteomes" id="UP000192328"/>
    </source>
</evidence>
<gene>
    <name evidence="1" type="ORF">SAMN06297397_0593</name>
</gene>
<reference evidence="1" key="1">
    <citation type="submission" date="2017-04" db="EMBL/GenBank/DDBJ databases">
        <authorList>
            <person name="Varghese N."/>
            <person name="Submissions S."/>
        </authorList>
    </citation>
    <scope>NUCLEOTIDE SEQUENCE</scope>
    <source>
        <strain evidence="1">WTE2008</strain>
    </source>
</reference>
<sequence>MRTGTVSYKLEDLRKGVIIPIGMVGENDFTRVIFDAEEVFKKHPDAQVTMKVQPPKGGIYPATVTRDGNAVIWQVKAADVAHRGSGELQLTFTDDTMVEKSYIARTDIKRSLVGNGPAPDPVQDWVDNAEEVLDDLEAAEAHQPIIGLDGYWYTWNQGTGEYEKTNTKAQGQDGHSPVLTSSKSGKTTTIFADGDQLAQILDGEDGQGADVIDDTAGEGDTDKTWSADKLDTEITDVKSGLQGVGNSVDNILDHETYTEGGASEYTPVTPNTTVNGKRSTINGYGYASISEPTSTNMIIYPVEIGKTYKVKGYSNSTNVRPLLIVADSVVTSGGIANPGTFDYVLGTNETAQAEEKEYTALRTGYLYINSNGSDCGLWLKNIIQVRKYHMDNVLKDLSDIDSVIDKITRAKIDSSSAWTKVVPRNAEPVARVTNIANTVTTVRSILSRNVADKNAVDDVEIDADHTMKKGIKTVRLPAGRYYVILGNVGAYTMVKRYENGVYSSTMYKEQFPMKVSITDPGGGCFIVYASSVSNLGDLSGLCIARLHDDETTLSYDAYSEKTYTPEELASNNRIEVVPNGIIEFVNSGNTAVASTVEYTVFGKDDDTTTRKDFIISPDGTKFLPMIKNDGSVVGARVIPKKAFFIGNSLTSGWQTFGEAATESDKDFVARFSDVVSGLDSDYTFSRKWSTNFEQKTSLADAQTWVTNNIDPLLSSDLDLIVVQLCENVVDNASAVATFPESSMWLLQHLRTECPKARVVWMGVWFERGWVKTLLENTANTGCEYVDIRQLYLPENVSVIGTVYKMESDYTKEYTVDSFTVNNGQITLVFTVDGVQHTATIPSYTSYTSSSDTSITVTGIYHVVSTYYAAIHPGDEGFRKIANKLLFDLGISDSEETIPADT</sequence>
<accession>A0AC61PID2</accession>
<comment type="caution">
    <text evidence="1">The sequence shown here is derived from an EMBL/GenBank/DDBJ whole genome shotgun (WGS) entry which is preliminary data.</text>
</comment>
<keyword evidence="2" id="KW-1185">Reference proteome</keyword>
<organism evidence="1 2">
    <name type="scientific">Aristaeella lactis</name>
    <dbReference type="NCBI Taxonomy" id="3046383"/>
    <lineage>
        <taxon>Bacteria</taxon>
        <taxon>Bacillati</taxon>
        <taxon>Bacillota</taxon>
        <taxon>Clostridia</taxon>
        <taxon>Eubacteriales</taxon>
        <taxon>Aristaeellaceae</taxon>
        <taxon>Aristaeella</taxon>
    </lineage>
</organism>
<proteinExistence type="predicted"/>
<name>A0AC61PID2_9FIRM</name>
<evidence type="ECO:0000313" key="1">
    <source>
        <dbReference type="EMBL" id="SMC39577.1"/>
    </source>
</evidence>
<dbReference type="Proteomes" id="UP000192328">
    <property type="component" value="Unassembled WGS sequence"/>
</dbReference>
<dbReference type="EMBL" id="FWXZ01000001">
    <property type="protein sequence ID" value="SMC39577.1"/>
    <property type="molecule type" value="Genomic_DNA"/>
</dbReference>